<dbReference type="PANTHER" id="PTHR43343">
    <property type="entry name" value="PEPTIDASE S12"/>
    <property type="match status" value="1"/>
</dbReference>
<name>A0ABX8C572_9ACTN</name>
<feature type="compositionally biased region" description="Basic and acidic residues" evidence="3">
    <location>
        <begin position="98"/>
        <end position="107"/>
    </location>
</feature>
<dbReference type="Proteomes" id="UP000678016">
    <property type="component" value="Chromosome"/>
</dbReference>
<keyword evidence="6" id="KW-1185">Reference proteome</keyword>
<feature type="compositionally biased region" description="Gly residues" evidence="3">
    <location>
        <begin position="244"/>
        <end position="271"/>
    </location>
</feature>
<evidence type="ECO:0000313" key="6">
    <source>
        <dbReference type="Proteomes" id="UP000678016"/>
    </source>
</evidence>
<dbReference type="SMART" id="SM00228">
    <property type="entry name" value="PDZ"/>
    <property type="match status" value="1"/>
</dbReference>
<accession>A0ABX8C572</accession>
<dbReference type="Gene3D" id="2.30.42.10">
    <property type="match status" value="1"/>
</dbReference>
<organism evidence="5 6">
    <name type="scientific">Nocardiopsis akebiae</name>
    <dbReference type="NCBI Taxonomy" id="2831968"/>
    <lineage>
        <taxon>Bacteria</taxon>
        <taxon>Bacillati</taxon>
        <taxon>Actinomycetota</taxon>
        <taxon>Actinomycetes</taxon>
        <taxon>Streptosporangiales</taxon>
        <taxon>Nocardiopsidaceae</taxon>
        <taxon>Nocardiopsis</taxon>
    </lineage>
</organism>
<dbReference type="PROSITE" id="PS50106">
    <property type="entry name" value="PDZ"/>
    <property type="match status" value="1"/>
</dbReference>
<keyword evidence="1" id="KW-0645">Protease</keyword>
<keyword evidence="2" id="KW-0378">Hydrolase</keyword>
<protein>
    <submittedName>
        <fullName evidence="5">Trypsin-like peptidase domain-containing protein</fullName>
    </submittedName>
</protein>
<evidence type="ECO:0000256" key="1">
    <source>
        <dbReference type="ARBA" id="ARBA00022670"/>
    </source>
</evidence>
<evidence type="ECO:0000256" key="3">
    <source>
        <dbReference type="SAM" id="MobiDB-lite"/>
    </source>
</evidence>
<dbReference type="Gene3D" id="2.40.10.120">
    <property type="match status" value="1"/>
</dbReference>
<sequence length="647" mass="63478">MNPNEPSAGTEPGATAGNGLPEHRPAEPADQAGPSGPHEGGSSPADGTDVRDASGGEHGGVPAGQDGRTRGAEHAGPQRPFGGSEAQETGGEPGAGETDEHVERPAPHEPGGYTGVWQSGEQPGRVPSGGYPGAERSGGYAAAGQTGEGFPSQQGGHPGAERHGWPENGPTGAGPTFSPPGQPPRWATGPNDPEHASYTFPPPGSGYGAAGGQHEQFSAHHPAPPHGGQNGPHGPIGHGQPPYGDGGAFGAGGPGGPGDHGGHGGHGGQPPFGGAFPGPVPPPGEGGKRGSGRIVTVAAITALVTSLIVGPMTALGTAYLFPNGLSGPISSLNQEQESTQTEGEVGEVADTVLPSVVSIRTANGGGSGVVISSDGQILTNAHVVAAAEGGPIEVLFNDGSSARAEVMGSDPVSDIAVIQAEGRNDLTPATLGDSEQVGVGAEVVAIGSPLGLSGTVTTGVVSALNRPVNTGQSGQTSTVINAIQTDAAINPGNSGGPLVNMNGEVIGINTAIAGVSQDSGSVGLGFAIPINQVRPIAEQLVEDGSASYPAIEATITNSRVGGAEIVEVTEGGAAAEAGLQAGDVVVSVDGEQVSTPDELIAQIRIRQPGEEVTLGVVPDGGSGSEEEVTVTLGEQSVEAAQNEEGGN</sequence>
<dbReference type="SUPFAM" id="SSF50494">
    <property type="entry name" value="Trypsin-like serine proteases"/>
    <property type="match status" value="1"/>
</dbReference>
<dbReference type="InterPro" id="IPR001478">
    <property type="entry name" value="PDZ"/>
</dbReference>
<evidence type="ECO:0000256" key="2">
    <source>
        <dbReference type="ARBA" id="ARBA00022801"/>
    </source>
</evidence>
<dbReference type="InterPro" id="IPR051201">
    <property type="entry name" value="Chloro_Bact_Ser_Proteases"/>
</dbReference>
<dbReference type="SUPFAM" id="SSF50156">
    <property type="entry name" value="PDZ domain-like"/>
    <property type="match status" value="1"/>
</dbReference>
<dbReference type="InterPro" id="IPR041489">
    <property type="entry name" value="PDZ_6"/>
</dbReference>
<dbReference type="EMBL" id="CP074132">
    <property type="protein sequence ID" value="QUX28582.1"/>
    <property type="molecule type" value="Genomic_DNA"/>
</dbReference>
<dbReference type="PANTHER" id="PTHR43343:SF3">
    <property type="entry name" value="PROTEASE DO-LIKE 8, CHLOROPLASTIC"/>
    <property type="match status" value="1"/>
</dbReference>
<gene>
    <name evidence="5" type="ORF">KGD83_25740</name>
</gene>
<proteinExistence type="predicted"/>
<dbReference type="InterPro" id="IPR001940">
    <property type="entry name" value="Peptidase_S1C"/>
</dbReference>
<evidence type="ECO:0000259" key="4">
    <source>
        <dbReference type="PROSITE" id="PS50106"/>
    </source>
</evidence>
<feature type="region of interest" description="Disordered" evidence="3">
    <location>
        <begin position="1"/>
        <end position="290"/>
    </location>
</feature>
<dbReference type="InterPro" id="IPR036034">
    <property type="entry name" value="PDZ_sf"/>
</dbReference>
<dbReference type="Pfam" id="PF17820">
    <property type="entry name" value="PDZ_6"/>
    <property type="match status" value="1"/>
</dbReference>
<reference evidence="6" key="1">
    <citation type="submission" date="2021-05" db="EMBL/GenBank/DDBJ databases">
        <title>Direct Submission.</title>
        <authorList>
            <person name="Li K."/>
            <person name="Gao J."/>
        </authorList>
    </citation>
    <scope>NUCLEOTIDE SEQUENCE [LARGE SCALE GENOMIC DNA]</scope>
    <source>
        <strain evidence="6">HDS12</strain>
    </source>
</reference>
<feature type="domain" description="PDZ" evidence="4">
    <location>
        <begin position="562"/>
        <end position="620"/>
    </location>
</feature>
<feature type="compositionally biased region" description="Low complexity" evidence="3">
    <location>
        <begin position="33"/>
        <end position="44"/>
    </location>
</feature>
<dbReference type="RefSeq" id="WP_212641549.1">
    <property type="nucleotide sequence ID" value="NZ_CP074132.1"/>
</dbReference>
<dbReference type="Pfam" id="PF13365">
    <property type="entry name" value="Trypsin_2"/>
    <property type="match status" value="1"/>
</dbReference>
<dbReference type="InterPro" id="IPR009003">
    <property type="entry name" value="Peptidase_S1_PA"/>
</dbReference>
<evidence type="ECO:0000313" key="5">
    <source>
        <dbReference type="EMBL" id="QUX28582.1"/>
    </source>
</evidence>
<dbReference type="PRINTS" id="PR00834">
    <property type="entry name" value="PROTEASES2C"/>
</dbReference>
<feature type="compositionally biased region" description="Gly residues" evidence="3">
    <location>
        <begin position="228"/>
        <end position="237"/>
    </location>
</feature>